<organism evidence="1">
    <name type="scientific">uncultured Caudovirales phage</name>
    <dbReference type="NCBI Taxonomy" id="2100421"/>
    <lineage>
        <taxon>Viruses</taxon>
        <taxon>Duplodnaviria</taxon>
        <taxon>Heunggongvirae</taxon>
        <taxon>Uroviricota</taxon>
        <taxon>Caudoviricetes</taxon>
        <taxon>Peduoviridae</taxon>
        <taxon>Maltschvirus</taxon>
        <taxon>Maltschvirus maltsch</taxon>
    </lineage>
</organism>
<dbReference type="EMBL" id="LR797128">
    <property type="protein sequence ID" value="CAB4188245.1"/>
    <property type="molecule type" value="Genomic_DNA"/>
</dbReference>
<gene>
    <name evidence="1" type="ORF">UFOVP1174_14</name>
</gene>
<proteinExistence type="predicted"/>
<protein>
    <submittedName>
        <fullName evidence="1">Uncharacterized protein</fullName>
    </submittedName>
</protein>
<reference evidence="1" key="1">
    <citation type="submission" date="2020-05" db="EMBL/GenBank/DDBJ databases">
        <authorList>
            <person name="Chiriac C."/>
            <person name="Salcher M."/>
            <person name="Ghai R."/>
            <person name="Kavagutti S V."/>
        </authorList>
    </citation>
    <scope>NUCLEOTIDE SEQUENCE</scope>
</reference>
<sequence length="60" mass="6840">MQNRDATRFVEFRKKPRPKFVRSVGLEVVNGQIKVRVGITNVADYSGYDLDEQLKGKNNG</sequence>
<name>A0A6J5R688_9CAUD</name>
<evidence type="ECO:0000313" key="1">
    <source>
        <dbReference type="EMBL" id="CAB4188245.1"/>
    </source>
</evidence>
<accession>A0A6J5R688</accession>